<keyword evidence="6" id="KW-0539">Nucleus</keyword>
<evidence type="ECO:0000259" key="9">
    <source>
        <dbReference type="PROSITE" id="PS50158"/>
    </source>
</evidence>
<feature type="region of interest" description="Disordered" evidence="8">
    <location>
        <begin position="498"/>
        <end position="645"/>
    </location>
</feature>
<dbReference type="InterPro" id="IPR001878">
    <property type="entry name" value="Znf_CCHC"/>
</dbReference>
<protein>
    <recommendedName>
        <fullName evidence="9">CCHC-type domain-containing protein</fullName>
    </recommendedName>
</protein>
<evidence type="ECO:0000256" key="2">
    <source>
        <dbReference type="ARBA" id="ARBA00022723"/>
    </source>
</evidence>
<feature type="region of interest" description="Disordered" evidence="8">
    <location>
        <begin position="1"/>
        <end position="83"/>
    </location>
</feature>
<evidence type="ECO:0000256" key="5">
    <source>
        <dbReference type="ARBA" id="ARBA00022833"/>
    </source>
</evidence>
<dbReference type="SMART" id="SM00343">
    <property type="entry name" value="ZnF_C2HC"/>
    <property type="match status" value="4"/>
</dbReference>
<feature type="compositionally biased region" description="Basic residues" evidence="8">
    <location>
        <begin position="214"/>
        <end position="230"/>
    </location>
</feature>
<evidence type="ECO:0000256" key="6">
    <source>
        <dbReference type="ARBA" id="ARBA00023242"/>
    </source>
</evidence>
<name>A0ABR3WJK1_9PEZI</name>
<dbReference type="PANTHER" id="PTHR46543">
    <property type="entry name" value="ZINC FINGER CCHC DOMAIN-CONTAINING PROTEIN 7"/>
    <property type="match status" value="1"/>
</dbReference>
<keyword evidence="4 7" id="KW-0863">Zinc-finger</keyword>
<dbReference type="InterPro" id="IPR051644">
    <property type="entry name" value="TRAMP_AT-DNA-binding"/>
</dbReference>
<feature type="compositionally biased region" description="Polar residues" evidence="8">
    <location>
        <begin position="34"/>
        <end position="43"/>
    </location>
</feature>
<dbReference type="InterPro" id="IPR036875">
    <property type="entry name" value="Znf_CCHC_sf"/>
</dbReference>
<evidence type="ECO:0000256" key="3">
    <source>
        <dbReference type="ARBA" id="ARBA00022737"/>
    </source>
</evidence>
<dbReference type="Gene3D" id="4.10.60.10">
    <property type="entry name" value="Zinc finger, CCHC-type"/>
    <property type="match status" value="1"/>
</dbReference>
<evidence type="ECO:0000313" key="11">
    <source>
        <dbReference type="Proteomes" id="UP001586593"/>
    </source>
</evidence>
<feature type="compositionally biased region" description="Gly residues" evidence="8">
    <location>
        <begin position="619"/>
        <end position="636"/>
    </location>
</feature>
<feature type="compositionally biased region" description="Low complexity" evidence="8">
    <location>
        <begin position="536"/>
        <end position="560"/>
    </location>
</feature>
<feature type="domain" description="CCHC-type" evidence="9">
    <location>
        <begin position="422"/>
        <end position="437"/>
    </location>
</feature>
<dbReference type="Pfam" id="PF00098">
    <property type="entry name" value="zf-CCHC"/>
    <property type="match status" value="1"/>
</dbReference>
<proteinExistence type="predicted"/>
<feature type="compositionally biased region" description="Acidic residues" evidence="8">
    <location>
        <begin position="501"/>
        <end position="510"/>
    </location>
</feature>
<gene>
    <name evidence="10" type="ORF">VTK73DRAFT_6419</name>
</gene>
<evidence type="ECO:0000256" key="7">
    <source>
        <dbReference type="PROSITE-ProRule" id="PRU00047"/>
    </source>
</evidence>
<keyword evidence="3" id="KW-0677">Repeat</keyword>
<evidence type="ECO:0000256" key="1">
    <source>
        <dbReference type="ARBA" id="ARBA00004123"/>
    </source>
</evidence>
<keyword evidence="5" id="KW-0862">Zinc</keyword>
<dbReference type="EMBL" id="JAZHXJ010000361">
    <property type="protein sequence ID" value="KAL1863155.1"/>
    <property type="molecule type" value="Genomic_DNA"/>
</dbReference>
<evidence type="ECO:0000313" key="10">
    <source>
        <dbReference type="EMBL" id="KAL1863155.1"/>
    </source>
</evidence>
<feature type="region of interest" description="Disordered" evidence="8">
    <location>
        <begin position="97"/>
        <end position="137"/>
    </location>
</feature>
<reference evidence="10 11" key="1">
    <citation type="journal article" date="2024" name="Commun. Biol.">
        <title>Comparative genomic analysis of thermophilic fungi reveals convergent evolutionary adaptations and gene losses.</title>
        <authorList>
            <person name="Steindorff A.S."/>
            <person name="Aguilar-Pontes M.V."/>
            <person name="Robinson A.J."/>
            <person name="Andreopoulos B."/>
            <person name="LaButti K."/>
            <person name="Kuo A."/>
            <person name="Mondo S."/>
            <person name="Riley R."/>
            <person name="Otillar R."/>
            <person name="Haridas S."/>
            <person name="Lipzen A."/>
            <person name="Grimwood J."/>
            <person name="Schmutz J."/>
            <person name="Clum A."/>
            <person name="Reid I.D."/>
            <person name="Moisan M.C."/>
            <person name="Butler G."/>
            <person name="Nguyen T.T.M."/>
            <person name="Dewar K."/>
            <person name="Conant G."/>
            <person name="Drula E."/>
            <person name="Henrissat B."/>
            <person name="Hansel C."/>
            <person name="Singer S."/>
            <person name="Hutchinson M.I."/>
            <person name="de Vries R.P."/>
            <person name="Natvig D.O."/>
            <person name="Powell A.J."/>
            <person name="Tsang A."/>
            <person name="Grigoriev I.V."/>
        </authorList>
    </citation>
    <scope>NUCLEOTIDE SEQUENCE [LARGE SCALE GENOMIC DNA]</scope>
    <source>
        <strain evidence="10 11">ATCC 24622</strain>
    </source>
</reference>
<comment type="subcellular location">
    <subcellularLocation>
        <location evidence="1">Nucleus</location>
    </subcellularLocation>
</comment>
<organism evidence="10 11">
    <name type="scientific">Phialemonium thermophilum</name>
    <dbReference type="NCBI Taxonomy" id="223376"/>
    <lineage>
        <taxon>Eukaryota</taxon>
        <taxon>Fungi</taxon>
        <taxon>Dikarya</taxon>
        <taxon>Ascomycota</taxon>
        <taxon>Pezizomycotina</taxon>
        <taxon>Sordariomycetes</taxon>
        <taxon>Sordariomycetidae</taxon>
        <taxon>Cephalothecales</taxon>
        <taxon>Cephalothecaceae</taxon>
        <taxon>Phialemonium</taxon>
    </lineage>
</organism>
<dbReference type="PANTHER" id="PTHR46543:SF1">
    <property type="entry name" value="ZINC FINGER CCHC DOMAIN-CONTAINING PROTEIN 7"/>
    <property type="match status" value="1"/>
</dbReference>
<feature type="region of interest" description="Disordered" evidence="8">
    <location>
        <begin position="214"/>
        <end position="277"/>
    </location>
</feature>
<keyword evidence="2" id="KW-0479">Metal-binding</keyword>
<comment type="caution">
    <text evidence="10">The sequence shown here is derived from an EMBL/GenBank/DDBJ whole genome shotgun (WGS) entry which is preliminary data.</text>
</comment>
<evidence type="ECO:0000256" key="8">
    <source>
        <dbReference type="SAM" id="MobiDB-lite"/>
    </source>
</evidence>
<sequence length="645" mass="70155">MASKSGSKSPLEDLEACEIRTPPHKKRRVEEQSGEPTSSQDGSSRLAVKGRPIDGNGVPEGQNDAAGRTTDAPAGQVTWNKSVSGRLRTSFGFSLKTASQQATDVVEPPPLDDASDQSSDDERKQTQPSDANTEGDRILFENKTGSWVLPPPLLARSDEIQSVEEWQIRFDEWCDEFAALNESLASQKPKLRQRLTKKAFNVWVDKCKGLTQKQRKRAIVAAKQPKKKKKTDGLPKSGNLTGRNGSVEGRRKGRRTPSVSEDDEGEEEGREHSDPAVVVSIAENAPRTAFQHEGNPAHLQRYFPGLAGDAVFCVLCASASHRLAFCPYRVCAACGTSDHAAYECPARTQCPKCLSFNHGVDDCLDADPEQLIDTIERGRSVWCLFCKDVTHTDFDCQGLMRSYWPPPAAGAVRRVRNMRVYCYYCGKSGHFGDECPELPRRDSLDLRQTWSAANRALYVDPESAEVAIGWVEEEEEAASMADLRPRINGKSIVPRTHIVFEDDEDEDEDEGFIRPPVQRASKSGAGKPHPIRVQMSSSAGGAAQNGGSLNGSNGSSNNGQRNGGNGAGRSYQTQGAPSLPHGLPKRPPPTVTNSSQGRGKKAKTFGENSNHHPQHSWGTGRGGGGSYRGRGQSGRGRGGRGKRGR</sequence>
<accession>A0ABR3WJK1</accession>
<dbReference type="PROSITE" id="PS50158">
    <property type="entry name" value="ZF_CCHC"/>
    <property type="match status" value="1"/>
</dbReference>
<dbReference type="Proteomes" id="UP001586593">
    <property type="component" value="Unassembled WGS sequence"/>
</dbReference>
<dbReference type="SUPFAM" id="SSF57756">
    <property type="entry name" value="Retrovirus zinc finger-like domains"/>
    <property type="match status" value="1"/>
</dbReference>
<evidence type="ECO:0000256" key="4">
    <source>
        <dbReference type="ARBA" id="ARBA00022771"/>
    </source>
</evidence>
<keyword evidence="11" id="KW-1185">Reference proteome</keyword>